<protein>
    <submittedName>
        <fullName evidence="3">Gluconate 5-dehydrogenase</fullName>
        <ecNumber evidence="3">1.1.1.69</ecNumber>
    </submittedName>
</protein>
<dbReference type="PANTHER" id="PTHR43669:SF14">
    <property type="entry name" value="OXIDOREDUCTASE"/>
    <property type="match status" value="1"/>
</dbReference>
<comment type="similarity">
    <text evidence="1">Belongs to the short-chain dehydrogenases/reductases (SDR) family.</text>
</comment>
<evidence type="ECO:0000256" key="2">
    <source>
        <dbReference type="ARBA" id="ARBA00023002"/>
    </source>
</evidence>
<dbReference type="PRINTS" id="PR00081">
    <property type="entry name" value="GDHRDH"/>
</dbReference>
<dbReference type="AlphaFoldDB" id="A0A2B8BM76"/>
<dbReference type="PRINTS" id="PR00080">
    <property type="entry name" value="SDRFAMILY"/>
</dbReference>
<dbReference type="Gene3D" id="3.40.50.720">
    <property type="entry name" value="NAD(P)-binding Rossmann-like Domain"/>
    <property type="match status" value="1"/>
</dbReference>
<name>A0A2B8BM76_9PROT</name>
<dbReference type="InterPro" id="IPR002347">
    <property type="entry name" value="SDR_fam"/>
</dbReference>
<organism evidence="3 4">
    <name type="scientific">Azospirillum palustre</name>
    <dbReference type="NCBI Taxonomy" id="2044885"/>
    <lineage>
        <taxon>Bacteria</taxon>
        <taxon>Pseudomonadati</taxon>
        <taxon>Pseudomonadota</taxon>
        <taxon>Alphaproteobacteria</taxon>
        <taxon>Rhodospirillales</taxon>
        <taxon>Azospirillaceae</taxon>
        <taxon>Azospirillum</taxon>
    </lineage>
</organism>
<dbReference type="EMBL" id="PDKW01000037">
    <property type="protein sequence ID" value="PGH58839.1"/>
    <property type="molecule type" value="Genomic_DNA"/>
</dbReference>
<dbReference type="Pfam" id="PF13561">
    <property type="entry name" value="adh_short_C2"/>
    <property type="match status" value="1"/>
</dbReference>
<dbReference type="PANTHER" id="PTHR43669">
    <property type="entry name" value="5-KETO-D-GLUCONATE 5-REDUCTASE"/>
    <property type="match status" value="1"/>
</dbReference>
<accession>A0A2B8BM76</accession>
<sequence length="254" mass="27009">MTTMFDLSGKTALVTGSARGLGNAIAEGLAEAGAAIILSDINPDTLADAAARARDKGYTVHESAFDVTDEDAVAKAFAQFDEQGISVDILVNNAGIQIRSPLVDFPAADFRKVIDTNLTSAFLVGREAGRRMVARRAGKIINIGSLTSEQARITVAPYAAAKGGIRLLTKSMTAEWAEFNVQINAIGPGYIVTEMNKPLIENEEFDGWVKKRTPARRWGNPADLVGTAVFLASPASDFVNGQLIFVDGGIMAVY</sequence>
<proteinExistence type="inferred from homology"/>
<reference evidence="4" key="1">
    <citation type="submission" date="2017-10" db="EMBL/GenBank/DDBJ databases">
        <authorList>
            <person name="Kravchenko I.K."/>
            <person name="Grouzdev D.S."/>
        </authorList>
    </citation>
    <scope>NUCLEOTIDE SEQUENCE [LARGE SCALE GENOMIC DNA]</scope>
    <source>
        <strain evidence="4">B2</strain>
    </source>
</reference>
<dbReference type="GO" id="GO:0008874">
    <property type="term" value="F:gluconate 5-dehydrogenase activity"/>
    <property type="evidence" value="ECO:0007669"/>
    <property type="project" value="UniProtKB-EC"/>
</dbReference>
<comment type="caution">
    <text evidence="3">The sequence shown here is derived from an EMBL/GenBank/DDBJ whole genome shotgun (WGS) entry which is preliminary data.</text>
</comment>
<evidence type="ECO:0000256" key="1">
    <source>
        <dbReference type="ARBA" id="ARBA00006484"/>
    </source>
</evidence>
<dbReference type="Proteomes" id="UP000225379">
    <property type="component" value="Unassembled WGS sequence"/>
</dbReference>
<dbReference type="InterPro" id="IPR036291">
    <property type="entry name" value="NAD(P)-bd_dom_sf"/>
</dbReference>
<dbReference type="FunFam" id="3.40.50.720:FF:000084">
    <property type="entry name" value="Short-chain dehydrogenase reductase"/>
    <property type="match status" value="1"/>
</dbReference>
<keyword evidence="4" id="KW-1185">Reference proteome</keyword>
<evidence type="ECO:0000313" key="4">
    <source>
        <dbReference type="Proteomes" id="UP000225379"/>
    </source>
</evidence>
<dbReference type="EC" id="1.1.1.69" evidence="3"/>
<dbReference type="RefSeq" id="WP_098734837.1">
    <property type="nucleotide sequence ID" value="NZ_PDKW01000037.1"/>
</dbReference>
<gene>
    <name evidence="3" type="ORF">CRT60_02260</name>
</gene>
<dbReference type="SUPFAM" id="SSF51735">
    <property type="entry name" value="NAD(P)-binding Rossmann-fold domains"/>
    <property type="match status" value="1"/>
</dbReference>
<dbReference type="OrthoDB" id="286404at2"/>
<keyword evidence="2 3" id="KW-0560">Oxidoreductase</keyword>
<evidence type="ECO:0000313" key="3">
    <source>
        <dbReference type="EMBL" id="PGH58839.1"/>
    </source>
</evidence>